<organism evidence="20 21">
    <name type="scientific">Lacicoccus alkaliphilus DSM 16010</name>
    <dbReference type="NCBI Taxonomy" id="1123231"/>
    <lineage>
        <taxon>Bacteria</taxon>
        <taxon>Bacillati</taxon>
        <taxon>Bacillota</taxon>
        <taxon>Bacilli</taxon>
        <taxon>Bacillales</taxon>
        <taxon>Salinicoccaceae</taxon>
        <taxon>Lacicoccus</taxon>
    </lineage>
</organism>
<dbReference type="Pfam" id="PF02518">
    <property type="entry name" value="HATPase_c"/>
    <property type="match status" value="1"/>
</dbReference>
<dbReference type="CDD" id="cd00075">
    <property type="entry name" value="HATPase"/>
    <property type="match status" value="1"/>
</dbReference>
<dbReference type="EMBL" id="FRCF01000002">
    <property type="protein sequence ID" value="SHL39775.1"/>
    <property type="molecule type" value="Genomic_DNA"/>
</dbReference>
<dbReference type="STRING" id="1123231.SAMN02745189_00084"/>
<keyword evidence="4" id="KW-1003">Cell membrane</keyword>
<dbReference type="InterPro" id="IPR036890">
    <property type="entry name" value="HATPase_C_sf"/>
</dbReference>
<feature type="domain" description="HAMP" evidence="19">
    <location>
        <begin position="186"/>
        <end position="239"/>
    </location>
</feature>
<keyword evidence="11 17" id="KW-1133">Transmembrane helix</keyword>
<keyword evidence="8" id="KW-0547">Nucleotide-binding</keyword>
<keyword evidence="6" id="KW-0808">Transferase</keyword>
<evidence type="ECO:0000256" key="1">
    <source>
        <dbReference type="ARBA" id="ARBA00000085"/>
    </source>
</evidence>
<dbReference type="SUPFAM" id="SSF55874">
    <property type="entry name" value="ATPase domain of HSP90 chaperone/DNA topoisomerase II/histidine kinase"/>
    <property type="match status" value="1"/>
</dbReference>
<dbReference type="Gene3D" id="6.10.340.10">
    <property type="match status" value="1"/>
</dbReference>
<dbReference type="SMART" id="SM00387">
    <property type="entry name" value="HATPase_c"/>
    <property type="match status" value="1"/>
</dbReference>
<dbReference type="PANTHER" id="PTHR45528">
    <property type="entry name" value="SENSOR HISTIDINE KINASE CPXA"/>
    <property type="match status" value="1"/>
</dbReference>
<evidence type="ECO:0000256" key="16">
    <source>
        <dbReference type="ARBA" id="ARBA00040841"/>
    </source>
</evidence>
<comment type="function">
    <text evidence="15">Member of the two-component regulatory system HssS/HssR involved in intracellular heme homeostasis and tempering of staphylococcal virulence. HssS functions as a heme sensor histidine kinase which is autophosphorylated at a histidine residue and transfers its phosphate group to an aspartate residue of HssR. HssR/HssS activates the expression of hrtAB, an efflux pump, in response to extracellular heme, hemin, hemoglobin or blood.</text>
</comment>
<dbReference type="Proteomes" id="UP000184206">
    <property type="component" value="Unassembled WGS sequence"/>
</dbReference>
<dbReference type="SUPFAM" id="SSF47384">
    <property type="entry name" value="Homodimeric domain of signal transducing histidine kinase"/>
    <property type="match status" value="1"/>
</dbReference>
<evidence type="ECO:0000313" key="20">
    <source>
        <dbReference type="EMBL" id="SHL39775.1"/>
    </source>
</evidence>
<dbReference type="InterPro" id="IPR036097">
    <property type="entry name" value="HisK_dim/P_sf"/>
</dbReference>
<evidence type="ECO:0000256" key="9">
    <source>
        <dbReference type="ARBA" id="ARBA00022777"/>
    </source>
</evidence>
<dbReference type="FunFam" id="3.30.565.10:FF:000006">
    <property type="entry name" value="Sensor histidine kinase WalK"/>
    <property type="match status" value="1"/>
</dbReference>
<evidence type="ECO:0000256" key="5">
    <source>
        <dbReference type="ARBA" id="ARBA00022553"/>
    </source>
</evidence>
<evidence type="ECO:0000256" key="4">
    <source>
        <dbReference type="ARBA" id="ARBA00022475"/>
    </source>
</evidence>
<evidence type="ECO:0000256" key="14">
    <source>
        <dbReference type="ARBA" id="ARBA00023136"/>
    </source>
</evidence>
<dbReference type="Gene3D" id="1.10.287.130">
    <property type="match status" value="1"/>
</dbReference>
<dbReference type="InterPro" id="IPR003594">
    <property type="entry name" value="HATPase_dom"/>
</dbReference>
<dbReference type="InterPro" id="IPR003660">
    <property type="entry name" value="HAMP_dom"/>
</dbReference>
<evidence type="ECO:0000256" key="3">
    <source>
        <dbReference type="ARBA" id="ARBA00012438"/>
    </source>
</evidence>
<name>A0A1M7AB19_9BACL</name>
<dbReference type="AlphaFoldDB" id="A0A1M7AB19"/>
<keyword evidence="13" id="KW-0843">Virulence</keyword>
<evidence type="ECO:0000256" key="8">
    <source>
        <dbReference type="ARBA" id="ARBA00022741"/>
    </source>
</evidence>
<evidence type="ECO:0000256" key="15">
    <source>
        <dbReference type="ARBA" id="ARBA00037219"/>
    </source>
</evidence>
<dbReference type="SUPFAM" id="SSF158472">
    <property type="entry name" value="HAMP domain-like"/>
    <property type="match status" value="1"/>
</dbReference>
<keyword evidence="14 17" id="KW-0472">Membrane</keyword>
<dbReference type="SMART" id="SM00304">
    <property type="entry name" value="HAMP"/>
    <property type="match status" value="1"/>
</dbReference>
<gene>
    <name evidence="20" type="ORF">SAMN02745189_00084</name>
</gene>
<reference evidence="20 21" key="1">
    <citation type="submission" date="2016-11" db="EMBL/GenBank/DDBJ databases">
        <authorList>
            <person name="Jaros S."/>
            <person name="Januszkiewicz K."/>
            <person name="Wedrychowicz H."/>
        </authorList>
    </citation>
    <scope>NUCLEOTIDE SEQUENCE [LARGE SCALE GENOMIC DNA]</scope>
    <source>
        <strain evidence="20 21">DSM 16010</strain>
    </source>
</reference>
<keyword evidence="21" id="KW-1185">Reference proteome</keyword>
<proteinExistence type="predicted"/>
<keyword evidence="9 20" id="KW-0418">Kinase</keyword>
<feature type="transmembrane region" description="Helical" evidence="17">
    <location>
        <begin position="6"/>
        <end position="27"/>
    </location>
</feature>
<evidence type="ECO:0000256" key="7">
    <source>
        <dbReference type="ARBA" id="ARBA00022692"/>
    </source>
</evidence>
<dbReference type="InterPro" id="IPR004358">
    <property type="entry name" value="Sig_transdc_His_kin-like_C"/>
</dbReference>
<evidence type="ECO:0000313" key="21">
    <source>
        <dbReference type="Proteomes" id="UP000184206"/>
    </source>
</evidence>
<keyword evidence="7 17" id="KW-0812">Transmembrane</keyword>
<dbReference type="Pfam" id="PF00512">
    <property type="entry name" value="HisKA"/>
    <property type="match status" value="1"/>
</dbReference>
<dbReference type="PANTHER" id="PTHR45528:SF11">
    <property type="entry name" value="HISTIDINE KINASE"/>
    <property type="match status" value="1"/>
</dbReference>
<keyword evidence="10" id="KW-0067">ATP-binding</keyword>
<dbReference type="EC" id="2.7.13.3" evidence="3"/>
<protein>
    <recommendedName>
        <fullName evidence="16">Heme sensor protein HssS</fullName>
        <ecNumber evidence="3">2.7.13.3</ecNumber>
    </recommendedName>
</protein>
<dbReference type="PROSITE" id="PS50109">
    <property type="entry name" value="HIS_KIN"/>
    <property type="match status" value="1"/>
</dbReference>
<accession>A0A1M7AB19</accession>
<evidence type="ECO:0000256" key="10">
    <source>
        <dbReference type="ARBA" id="ARBA00022840"/>
    </source>
</evidence>
<dbReference type="RefSeq" id="WP_331463064.1">
    <property type="nucleotide sequence ID" value="NZ_FRCF01000002.1"/>
</dbReference>
<evidence type="ECO:0000256" key="11">
    <source>
        <dbReference type="ARBA" id="ARBA00022989"/>
    </source>
</evidence>
<evidence type="ECO:0000256" key="12">
    <source>
        <dbReference type="ARBA" id="ARBA00023012"/>
    </source>
</evidence>
<dbReference type="GO" id="GO:0005524">
    <property type="term" value="F:ATP binding"/>
    <property type="evidence" value="ECO:0007669"/>
    <property type="project" value="UniProtKB-KW"/>
</dbReference>
<evidence type="ECO:0000256" key="13">
    <source>
        <dbReference type="ARBA" id="ARBA00023026"/>
    </source>
</evidence>
<dbReference type="InterPro" id="IPR050398">
    <property type="entry name" value="HssS/ArlS-like"/>
</dbReference>
<feature type="domain" description="Histidine kinase" evidence="18">
    <location>
        <begin position="247"/>
        <end position="462"/>
    </location>
</feature>
<evidence type="ECO:0000259" key="19">
    <source>
        <dbReference type="PROSITE" id="PS50885"/>
    </source>
</evidence>
<keyword evidence="12" id="KW-0902">Two-component regulatory system</keyword>
<dbReference type="GO" id="GO:0000155">
    <property type="term" value="F:phosphorelay sensor kinase activity"/>
    <property type="evidence" value="ECO:0007669"/>
    <property type="project" value="InterPro"/>
</dbReference>
<evidence type="ECO:0000259" key="18">
    <source>
        <dbReference type="PROSITE" id="PS50109"/>
    </source>
</evidence>
<comment type="subcellular location">
    <subcellularLocation>
        <location evidence="2">Cell membrane</location>
        <topology evidence="2">Multi-pass membrane protein</topology>
    </subcellularLocation>
</comment>
<dbReference type="CDD" id="cd00082">
    <property type="entry name" value="HisKA"/>
    <property type="match status" value="1"/>
</dbReference>
<evidence type="ECO:0000256" key="2">
    <source>
        <dbReference type="ARBA" id="ARBA00004651"/>
    </source>
</evidence>
<sequence>MMKSLYSIFAATTIGIMLTSFLVAFFISNAYYQQYLKPVNDEKNTRVAHEISAFIENNPEISMDEYLDNIADIGYQIYLFRAPGEGIHYGAEFREDELSAHTVQEVLDGSTYHGMREFPRETFVTGFFANELENTIGVPVNYNGGNYALFMRPDIQMLFNEMHLLFGWLFLITIILSIVFVLIATKYMVRPVARLSKATQVLSSGNYDVKDLETGRKDEMGELSNNFVRMAEQIRQNENMRKAFISNISHDIQSPLSNIKGYSMLLKNELEESEKGLGYIQVIEAESNRISSMTNQLLLLSSLDQEAHILKVKAYNLGRQIRRLIDSYEWKIHSNNLMLSYDVPDVEIIADEALMYSVWDNLLSNALKYNHPFGEIDIELREYEKEVKVSFKDTGIGMDDAAKPHIFERFYREDEARSQKIPGSGLGLSIVHEVVSLHEGMISVESNQDGQGSIFIVRLPKR</sequence>
<dbReference type="PROSITE" id="PS50885">
    <property type="entry name" value="HAMP"/>
    <property type="match status" value="1"/>
</dbReference>
<evidence type="ECO:0000256" key="6">
    <source>
        <dbReference type="ARBA" id="ARBA00022679"/>
    </source>
</evidence>
<dbReference type="FunFam" id="1.10.287.130:FF:000001">
    <property type="entry name" value="Two-component sensor histidine kinase"/>
    <property type="match status" value="1"/>
</dbReference>
<dbReference type="InterPro" id="IPR003661">
    <property type="entry name" value="HisK_dim/P_dom"/>
</dbReference>
<dbReference type="Pfam" id="PF00672">
    <property type="entry name" value="HAMP"/>
    <property type="match status" value="1"/>
</dbReference>
<dbReference type="GO" id="GO:0005886">
    <property type="term" value="C:plasma membrane"/>
    <property type="evidence" value="ECO:0007669"/>
    <property type="project" value="UniProtKB-SubCell"/>
</dbReference>
<dbReference type="PRINTS" id="PR00344">
    <property type="entry name" value="BCTRLSENSOR"/>
</dbReference>
<comment type="catalytic activity">
    <reaction evidence="1">
        <text>ATP + protein L-histidine = ADP + protein N-phospho-L-histidine.</text>
        <dbReference type="EC" id="2.7.13.3"/>
    </reaction>
</comment>
<keyword evidence="5" id="KW-0597">Phosphoprotein</keyword>
<feature type="transmembrane region" description="Helical" evidence="17">
    <location>
        <begin position="165"/>
        <end position="189"/>
    </location>
</feature>
<dbReference type="Gene3D" id="3.30.565.10">
    <property type="entry name" value="Histidine kinase-like ATPase, C-terminal domain"/>
    <property type="match status" value="1"/>
</dbReference>
<evidence type="ECO:0000256" key="17">
    <source>
        <dbReference type="SAM" id="Phobius"/>
    </source>
</evidence>
<dbReference type="CDD" id="cd06225">
    <property type="entry name" value="HAMP"/>
    <property type="match status" value="1"/>
</dbReference>
<dbReference type="SMART" id="SM00388">
    <property type="entry name" value="HisKA"/>
    <property type="match status" value="1"/>
</dbReference>
<dbReference type="InterPro" id="IPR005467">
    <property type="entry name" value="His_kinase_dom"/>
</dbReference>